<dbReference type="EMBL" id="CP163435">
    <property type="protein sequence ID" value="XDQ25984.1"/>
    <property type="molecule type" value="Genomic_DNA"/>
</dbReference>
<sequence>MSNERCVQCEQHAEIHSRNFGFDNKPCKPCEEHVVLHGNDGCGGVFMVATLTVAAMVTGVMRLARSRT</sequence>
<name>A0AB39PA39_9ACTN</name>
<feature type="transmembrane region" description="Helical" evidence="1">
    <location>
        <begin position="44"/>
        <end position="64"/>
    </location>
</feature>
<protein>
    <submittedName>
        <fullName evidence="2">Uncharacterized protein</fullName>
    </submittedName>
</protein>
<dbReference type="AlphaFoldDB" id="A0AB39PA39"/>
<dbReference type="RefSeq" id="WP_369233280.1">
    <property type="nucleotide sequence ID" value="NZ_CP163435.1"/>
</dbReference>
<evidence type="ECO:0000256" key="1">
    <source>
        <dbReference type="SAM" id="Phobius"/>
    </source>
</evidence>
<evidence type="ECO:0000313" key="2">
    <source>
        <dbReference type="EMBL" id="XDQ25984.1"/>
    </source>
</evidence>
<proteinExistence type="predicted"/>
<accession>A0AB39PA39</accession>
<gene>
    <name evidence="2" type="ORF">AB5J56_15350</name>
</gene>
<keyword evidence="1" id="KW-0472">Membrane</keyword>
<reference evidence="2" key="1">
    <citation type="submission" date="2024-07" db="EMBL/GenBank/DDBJ databases">
        <authorList>
            <person name="Yu S.T."/>
        </authorList>
    </citation>
    <scope>NUCLEOTIDE SEQUENCE</scope>
    <source>
        <strain evidence="2">R21</strain>
    </source>
</reference>
<keyword evidence="1" id="KW-0812">Transmembrane</keyword>
<keyword evidence="1" id="KW-1133">Transmembrane helix</keyword>
<organism evidence="2">
    <name type="scientific">Streptomyces sp. R21</name>
    <dbReference type="NCBI Taxonomy" id="3238627"/>
    <lineage>
        <taxon>Bacteria</taxon>
        <taxon>Bacillati</taxon>
        <taxon>Actinomycetota</taxon>
        <taxon>Actinomycetes</taxon>
        <taxon>Kitasatosporales</taxon>
        <taxon>Streptomycetaceae</taxon>
        <taxon>Streptomyces</taxon>
    </lineage>
</organism>